<dbReference type="GO" id="GO:0046983">
    <property type="term" value="F:protein dimerization activity"/>
    <property type="evidence" value="ECO:0007669"/>
    <property type="project" value="InterPro"/>
</dbReference>
<dbReference type="PANTHER" id="PTHR24421">
    <property type="entry name" value="NITRATE/NITRITE SENSOR PROTEIN NARX-RELATED"/>
    <property type="match status" value="1"/>
</dbReference>
<accession>A0A0W0GIA9</accession>
<dbReference type="SUPFAM" id="SSF55785">
    <property type="entry name" value="PYP-like sensor domain (PAS domain)"/>
    <property type="match status" value="1"/>
</dbReference>
<evidence type="ECO:0000256" key="18">
    <source>
        <dbReference type="ARBA" id="ARBA00030800"/>
    </source>
</evidence>
<dbReference type="InterPro" id="IPR004358">
    <property type="entry name" value="Sig_transdc_His_kin-like_C"/>
</dbReference>
<dbReference type="CDD" id="cd00130">
    <property type="entry name" value="PAS"/>
    <property type="match status" value="1"/>
</dbReference>
<dbReference type="InterPro" id="IPR013767">
    <property type="entry name" value="PAS_fold"/>
</dbReference>
<keyword evidence="15" id="KW-0902">Two-component regulatory system</keyword>
<dbReference type="InterPro" id="IPR005467">
    <property type="entry name" value="His_kinase_dom"/>
</dbReference>
<evidence type="ECO:0000256" key="12">
    <source>
        <dbReference type="ARBA" id="ARBA00022777"/>
    </source>
</evidence>
<evidence type="ECO:0000256" key="4">
    <source>
        <dbReference type="ARBA" id="ARBA00012438"/>
    </source>
</evidence>
<dbReference type="EMBL" id="LFDV01000002">
    <property type="protein sequence ID" value="KTB48257.1"/>
    <property type="molecule type" value="Genomic_DNA"/>
</dbReference>
<keyword evidence="11" id="KW-0547">Nucleotide-binding</keyword>
<evidence type="ECO:0000313" key="23">
    <source>
        <dbReference type="Proteomes" id="UP000053947"/>
    </source>
</evidence>
<dbReference type="InterPro" id="IPR000700">
    <property type="entry name" value="PAS-assoc_C"/>
</dbReference>
<sequence length="369" mass="41756">MKKRKSSLPDQDYRYLFENASDAIWVQDLDGRILYANRAAERLTGYDQDELLDQDVGKFLPDAHSHDIAREVRRRLLAGEDFHQPYEQRIVRRDGSLAIWRMASSLVITEGEVTGFQHIARDVTAERQLQDNMRFYVQEVLRAQEDERKRVARELHDEVSPSLLLLIQRIDAISSNSRLKLSEVMKQKMEDLRVQTVEALESTRRIAQDLRPRILDDLGLIAALEWMADNLIKKHGIEAKVIIVGREQALSSEVQLLLFRIAQEALNNVRKHSDASQVEITVTFGEEKTVVSIADNGKGFSVPLRISDLAAGGKLGLAGMQERAQLIGGHVDLKSDPGHGAVVTVEVPNQGNRCEMPTPSQELERRLRS</sequence>
<evidence type="ECO:0000259" key="20">
    <source>
        <dbReference type="PROSITE" id="PS50112"/>
    </source>
</evidence>
<evidence type="ECO:0000256" key="9">
    <source>
        <dbReference type="ARBA" id="ARBA00022679"/>
    </source>
</evidence>
<dbReference type="GO" id="GO:0006355">
    <property type="term" value="P:regulation of DNA-templated transcription"/>
    <property type="evidence" value="ECO:0007669"/>
    <property type="project" value="InterPro"/>
</dbReference>
<dbReference type="PROSITE" id="PS50109">
    <property type="entry name" value="HIS_KIN"/>
    <property type="match status" value="1"/>
</dbReference>
<evidence type="ECO:0000256" key="2">
    <source>
        <dbReference type="ARBA" id="ARBA00001966"/>
    </source>
</evidence>
<dbReference type="GO" id="GO:0005737">
    <property type="term" value="C:cytoplasm"/>
    <property type="evidence" value="ECO:0007669"/>
    <property type="project" value="UniProtKB-SubCell"/>
</dbReference>
<evidence type="ECO:0000256" key="5">
    <source>
        <dbReference type="ARBA" id="ARBA00017322"/>
    </source>
</evidence>
<keyword evidence="14" id="KW-0408">Iron</keyword>
<keyword evidence="13" id="KW-0067">ATP-binding</keyword>
<dbReference type="PROSITE" id="PS50113">
    <property type="entry name" value="PAC"/>
    <property type="match status" value="1"/>
</dbReference>
<keyword evidence="12" id="KW-0418">Kinase</keyword>
<keyword evidence="23" id="KW-1185">Reference proteome</keyword>
<protein>
    <recommendedName>
        <fullName evidence="5">Oxygen sensor histidine kinase NreB</fullName>
        <ecNumber evidence="4">2.7.13.3</ecNumber>
    </recommendedName>
    <alternativeName>
        <fullName evidence="18">Nitrogen regulation protein B</fullName>
    </alternativeName>
</protein>
<dbReference type="NCBIfam" id="TIGR00229">
    <property type="entry name" value="sensory_box"/>
    <property type="match status" value="1"/>
</dbReference>
<dbReference type="InterPro" id="IPR011712">
    <property type="entry name" value="Sig_transdc_His_kin_sub3_dim/P"/>
</dbReference>
<evidence type="ECO:0000256" key="3">
    <source>
        <dbReference type="ARBA" id="ARBA00004496"/>
    </source>
</evidence>
<dbReference type="InterPro" id="IPR036890">
    <property type="entry name" value="HATPase_C_sf"/>
</dbReference>
<dbReference type="RefSeq" id="WP_065128705.1">
    <property type="nucleotide sequence ID" value="NZ_KQ758903.1"/>
</dbReference>
<dbReference type="GO" id="GO:0046872">
    <property type="term" value="F:metal ion binding"/>
    <property type="evidence" value="ECO:0007669"/>
    <property type="project" value="UniProtKB-KW"/>
</dbReference>
<dbReference type="InterPro" id="IPR000014">
    <property type="entry name" value="PAS"/>
</dbReference>
<evidence type="ECO:0000256" key="13">
    <source>
        <dbReference type="ARBA" id="ARBA00022840"/>
    </source>
</evidence>
<comment type="function">
    <text evidence="17">Member of the two-component regulatory system NreB/NreC involved in the control of dissimilatory nitrate/nitrite reduction in response to oxygen. NreB functions as a direct oxygen sensor histidine kinase which is autophosphorylated, in the absence of oxygen, probably at the conserved histidine residue, and transfers its phosphate group probably to a conserved aspartate residue of NreC. NreB/NreC activates the expression of the nitrate (narGHJI) and nitrite (nir) reductase operons, as well as the putative nitrate transporter gene narT.</text>
</comment>
<dbReference type="SMART" id="SM00387">
    <property type="entry name" value="HATPase_c"/>
    <property type="match status" value="1"/>
</dbReference>
<dbReference type="PRINTS" id="PR00344">
    <property type="entry name" value="BCTRLSENSOR"/>
</dbReference>
<dbReference type="Pfam" id="PF02518">
    <property type="entry name" value="HATPase_c"/>
    <property type="match status" value="1"/>
</dbReference>
<dbReference type="PROSITE" id="PS50112">
    <property type="entry name" value="PAS"/>
    <property type="match status" value="1"/>
</dbReference>
<proteinExistence type="predicted"/>
<reference evidence="22 23" key="1">
    <citation type="submission" date="2015-06" db="EMBL/GenBank/DDBJ databases">
        <title>Genome sequence of the organohalide-respiring Dehalogenimonas alkenigignens type strain (IP3-3T).</title>
        <authorList>
            <person name="Key T.A."/>
            <person name="Richmond D.P."/>
            <person name="Bowman K.S."/>
            <person name="Cho Y.-J."/>
            <person name="Chun J."/>
            <person name="da Costa M.S."/>
            <person name="Rainey F.A."/>
            <person name="Moe W.M."/>
        </authorList>
    </citation>
    <scope>NUCLEOTIDE SEQUENCE [LARGE SCALE GENOMIC DNA]</scope>
    <source>
        <strain evidence="22 23">IP3-3</strain>
    </source>
</reference>
<dbReference type="STRING" id="1217799.DEALK_11020"/>
<evidence type="ECO:0000259" key="19">
    <source>
        <dbReference type="PROSITE" id="PS50109"/>
    </source>
</evidence>
<keyword evidence="10" id="KW-0479">Metal-binding</keyword>
<evidence type="ECO:0000256" key="11">
    <source>
        <dbReference type="ARBA" id="ARBA00022741"/>
    </source>
</evidence>
<evidence type="ECO:0000256" key="15">
    <source>
        <dbReference type="ARBA" id="ARBA00023012"/>
    </source>
</evidence>
<comment type="cofactor">
    <cofactor evidence="2">
        <name>[4Fe-4S] cluster</name>
        <dbReference type="ChEBI" id="CHEBI:49883"/>
    </cofactor>
</comment>
<dbReference type="GO" id="GO:0000155">
    <property type="term" value="F:phosphorelay sensor kinase activity"/>
    <property type="evidence" value="ECO:0007669"/>
    <property type="project" value="InterPro"/>
</dbReference>
<dbReference type="PANTHER" id="PTHR24421:SF10">
    <property type="entry name" value="NITRATE_NITRITE SENSOR PROTEIN NARQ"/>
    <property type="match status" value="1"/>
</dbReference>
<evidence type="ECO:0000256" key="6">
    <source>
        <dbReference type="ARBA" id="ARBA00022485"/>
    </source>
</evidence>
<evidence type="ECO:0000256" key="8">
    <source>
        <dbReference type="ARBA" id="ARBA00022553"/>
    </source>
</evidence>
<feature type="domain" description="PAC" evidence="21">
    <location>
        <begin position="84"/>
        <end position="135"/>
    </location>
</feature>
<keyword evidence="9" id="KW-0808">Transferase</keyword>
<gene>
    <name evidence="22" type="ORF">DEALK_11020</name>
</gene>
<evidence type="ECO:0000256" key="14">
    <source>
        <dbReference type="ARBA" id="ARBA00023004"/>
    </source>
</evidence>
<keyword evidence="7" id="KW-0963">Cytoplasm</keyword>
<dbReference type="GO" id="GO:0051539">
    <property type="term" value="F:4 iron, 4 sulfur cluster binding"/>
    <property type="evidence" value="ECO:0007669"/>
    <property type="project" value="UniProtKB-KW"/>
</dbReference>
<keyword evidence="8" id="KW-0597">Phosphoprotein</keyword>
<dbReference type="Gene3D" id="3.30.450.20">
    <property type="entry name" value="PAS domain"/>
    <property type="match status" value="1"/>
</dbReference>
<evidence type="ECO:0000259" key="21">
    <source>
        <dbReference type="PROSITE" id="PS50113"/>
    </source>
</evidence>
<name>A0A0W0GIA9_9CHLR</name>
<organism evidence="22 23">
    <name type="scientific">Dehalogenimonas alkenigignens</name>
    <dbReference type="NCBI Taxonomy" id="1217799"/>
    <lineage>
        <taxon>Bacteria</taxon>
        <taxon>Bacillati</taxon>
        <taxon>Chloroflexota</taxon>
        <taxon>Dehalococcoidia</taxon>
        <taxon>Dehalococcoidales</taxon>
        <taxon>Dehalococcoidaceae</taxon>
        <taxon>Dehalogenimonas</taxon>
    </lineage>
</organism>
<dbReference type="Pfam" id="PF07730">
    <property type="entry name" value="HisKA_3"/>
    <property type="match status" value="1"/>
</dbReference>
<dbReference type="InterPro" id="IPR050482">
    <property type="entry name" value="Sensor_HK_TwoCompSys"/>
</dbReference>
<evidence type="ECO:0000313" key="22">
    <source>
        <dbReference type="EMBL" id="KTB48257.1"/>
    </source>
</evidence>
<comment type="subcellular location">
    <subcellularLocation>
        <location evidence="3">Cytoplasm</location>
    </subcellularLocation>
</comment>
<dbReference type="Gene3D" id="1.20.5.1930">
    <property type="match status" value="1"/>
</dbReference>
<evidence type="ECO:0000256" key="16">
    <source>
        <dbReference type="ARBA" id="ARBA00023014"/>
    </source>
</evidence>
<keyword evidence="16" id="KW-0411">Iron-sulfur</keyword>
<dbReference type="GO" id="GO:0005524">
    <property type="term" value="F:ATP binding"/>
    <property type="evidence" value="ECO:0007669"/>
    <property type="project" value="UniProtKB-KW"/>
</dbReference>
<dbReference type="CDD" id="cd16917">
    <property type="entry name" value="HATPase_UhpB-NarQ-NarX-like"/>
    <property type="match status" value="1"/>
</dbReference>
<dbReference type="InterPro" id="IPR003594">
    <property type="entry name" value="HATPase_dom"/>
</dbReference>
<dbReference type="GO" id="GO:0016020">
    <property type="term" value="C:membrane"/>
    <property type="evidence" value="ECO:0007669"/>
    <property type="project" value="InterPro"/>
</dbReference>
<dbReference type="AlphaFoldDB" id="A0A0W0GIA9"/>
<evidence type="ECO:0000256" key="7">
    <source>
        <dbReference type="ARBA" id="ARBA00022490"/>
    </source>
</evidence>
<evidence type="ECO:0000256" key="17">
    <source>
        <dbReference type="ARBA" id="ARBA00024827"/>
    </source>
</evidence>
<dbReference type="SUPFAM" id="SSF55874">
    <property type="entry name" value="ATPase domain of HSP90 chaperone/DNA topoisomerase II/histidine kinase"/>
    <property type="match status" value="1"/>
</dbReference>
<dbReference type="Proteomes" id="UP000053947">
    <property type="component" value="Unassembled WGS sequence"/>
</dbReference>
<feature type="domain" description="Histidine kinase" evidence="19">
    <location>
        <begin position="258"/>
        <end position="351"/>
    </location>
</feature>
<dbReference type="Pfam" id="PF00989">
    <property type="entry name" value="PAS"/>
    <property type="match status" value="1"/>
</dbReference>
<comment type="caution">
    <text evidence="22">The sequence shown here is derived from an EMBL/GenBank/DDBJ whole genome shotgun (WGS) entry which is preliminary data.</text>
</comment>
<dbReference type="EC" id="2.7.13.3" evidence="4"/>
<dbReference type="SMART" id="SM00091">
    <property type="entry name" value="PAS"/>
    <property type="match status" value="1"/>
</dbReference>
<keyword evidence="6" id="KW-0004">4Fe-4S</keyword>
<dbReference type="InterPro" id="IPR035965">
    <property type="entry name" value="PAS-like_dom_sf"/>
</dbReference>
<dbReference type="Gene3D" id="3.30.565.10">
    <property type="entry name" value="Histidine kinase-like ATPase, C-terminal domain"/>
    <property type="match status" value="1"/>
</dbReference>
<dbReference type="OrthoDB" id="9811717at2"/>
<evidence type="ECO:0000256" key="1">
    <source>
        <dbReference type="ARBA" id="ARBA00000085"/>
    </source>
</evidence>
<evidence type="ECO:0000256" key="10">
    <source>
        <dbReference type="ARBA" id="ARBA00022723"/>
    </source>
</evidence>
<comment type="catalytic activity">
    <reaction evidence="1">
        <text>ATP + protein L-histidine = ADP + protein N-phospho-L-histidine.</text>
        <dbReference type="EC" id="2.7.13.3"/>
    </reaction>
</comment>
<feature type="domain" description="PAS" evidence="20">
    <location>
        <begin position="9"/>
        <end position="80"/>
    </location>
</feature>